<dbReference type="SUPFAM" id="SSF54695">
    <property type="entry name" value="POZ domain"/>
    <property type="match status" value="1"/>
</dbReference>
<dbReference type="AlphaFoldDB" id="A0AA39KZ91"/>
<feature type="region of interest" description="Disordered" evidence="3">
    <location>
        <begin position="498"/>
        <end position="539"/>
    </location>
</feature>
<feature type="compositionally biased region" description="Polar residues" evidence="3">
    <location>
        <begin position="504"/>
        <end position="519"/>
    </location>
</feature>
<evidence type="ECO:0000313" key="6">
    <source>
        <dbReference type="Proteomes" id="UP001168972"/>
    </source>
</evidence>
<proteinExistence type="predicted"/>
<name>A0AA39KZ91_MICHY</name>
<evidence type="ECO:0000313" key="5">
    <source>
        <dbReference type="EMBL" id="KAK0179363.1"/>
    </source>
</evidence>
<feature type="region of interest" description="Disordered" evidence="3">
    <location>
        <begin position="81"/>
        <end position="125"/>
    </location>
</feature>
<keyword evidence="2" id="KW-0539">Nucleus</keyword>
<accession>A0AA39KZ91</accession>
<dbReference type="GO" id="GO:0005634">
    <property type="term" value="C:nucleus"/>
    <property type="evidence" value="ECO:0007669"/>
    <property type="project" value="UniProtKB-SubCell"/>
</dbReference>
<comment type="caution">
    <text evidence="5">The sequence shown here is derived from an EMBL/GenBank/DDBJ whole genome shotgun (WGS) entry which is preliminary data.</text>
</comment>
<organism evidence="5 6">
    <name type="scientific">Microctonus hyperodae</name>
    <name type="common">Parasitoid wasp</name>
    <dbReference type="NCBI Taxonomy" id="165561"/>
    <lineage>
        <taxon>Eukaryota</taxon>
        <taxon>Metazoa</taxon>
        <taxon>Ecdysozoa</taxon>
        <taxon>Arthropoda</taxon>
        <taxon>Hexapoda</taxon>
        <taxon>Insecta</taxon>
        <taxon>Pterygota</taxon>
        <taxon>Neoptera</taxon>
        <taxon>Endopterygota</taxon>
        <taxon>Hymenoptera</taxon>
        <taxon>Apocrita</taxon>
        <taxon>Ichneumonoidea</taxon>
        <taxon>Braconidae</taxon>
        <taxon>Euphorinae</taxon>
        <taxon>Microctonus</taxon>
    </lineage>
</organism>
<keyword evidence="6" id="KW-1185">Reference proteome</keyword>
<comment type="subcellular location">
    <subcellularLocation>
        <location evidence="1">Nucleus</location>
    </subcellularLocation>
</comment>
<reference evidence="5" key="2">
    <citation type="submission" date="2023-03" db="EMBL/GenBank/DDBJ databases">
        <authorList>
            <person name="Inwood S.N."/>
            <person name="Skelly J.G."/>
            <person name="Guhlin J."/>
            <person name="Harrop T.W.R."/>
            <person name="Goldson S.G."/>
            <person name="Dearden P.K."/>
        </authorList>
    </citation>
    <scope>NUCLEOTIDE SEQUENCE</scope>
    <source>
        <strain evidence="5">Lincoln</strain>
        <tissue evidence="5">Whole body</tissue>
    </source>
</reference>
<gene>
    <name evidence="5" type="ORF">PV327_005121</name>
</gene>
<protein>
    <recommendedName>
        <fullName evidence="4">BTB domain-containing protein</fullName>
    </recommendedName>
</protein>
<evidence type="ECO:0000259" key="4">
    <source>
        <dbReference type="Pfam" id="PF00651"/>
    </source>
</evidence>
<dbReference type="Pfam" id="PF00651">
    <property type="entry name" value="BTB"/>
    <property type="match status" value="1"/>
</dbReference>
<feature type="domain" description="BTB" evidence="4">
    <location>
        <begin position="371"/>
        <end position="422"/>
    </location>
</feature>
<dbReference type="EMBL" id="JAQQBR010000003">
    <property type="protein sequence ID" value="KAK0179363.1"/>
    <property type="molecule type" value="Genomic_DNA"/>
</dbReference>
<dbReference type="Proteomes" id="UP001168972">
    <property type="component" value="Unassembled WGS sequence"/>
</dbReference>
<dbReference type="Gene3D" id="3.30.710.10">
    <property type="entry name" value="Potassium Channel Kv1.1, Chain A"/>
    <property type="match status" value="1"/>
</dbReference>
<sequence>MDESLGPSLTCIFCKQSHDKIILFSNETFKKCSSILKQRKIHNLKFKDVVLPDDLYDSGYHRECYKSFTALPRKYYAPISEKQKNDQKTNSSGTVSNNSVASTSTSSSIDGTNNDTSSTIPEPTEIPEPAVELQSVEPVPTNSKDPSVAFEYAADSPSSNVSFESDVSAGKNHTCIYCDQKTKRQKLKRLPLHACDKNEFLKKLNEEDEDFAELIKKVELVTGSIIYYHNKCQLDYAYKISSKKNVNKTSWHDLRQRHQAVFIEICNFVRENIINKGRCYFLTYLHRNYVELFNEELQNFEEVMGNFTPQNLENKINKEFKKEIKFLTCQNKKVVAPIHITAIDENLLETLRDEDILNKAALILRKSANPCQHPIVILRDVASSDMESLLRFMYHGEVHVGQEQLAAFLKTAQMLQVRGLADVKSSPTGSKLPASQSRSRDNGESPITSRNTWHDRGDPSDSGLSPPPEKRSKSYSPPIGNHLELKGDLQDSLLGQALEGGPTIHTTPNNNIQTQSTGEDSNSVSDNDEDMSNNDSILNSVKAEPNDSILNDSLEHHRNSFPAALLGLQGLMPGPSGIHAANQDPNYASNIL</sequence>
<evidence type="ECO:0000256" key="3">
    <source>
        <dbReference type="SAM" id="MobiDB-lite"/>
    </source>
</evidence>
<dbReference type="InterPro" id="IPR011333">
    <property type="entry name" value="SKP1/BTB/POZ_sf"/>
</dbReference>
<evidence type="ECO:0000256" key="1">
    <source>
        <dbReference type="ARBA" id="ARBA00004123"/>
    </source>
</evidence>
<feature type="compositionally biased region" description="Polar residues" evidence="3">
    <location>
        <begin position="425"/>
        <end position="437"/>
    </location>
</feature>
<feature type="compositionally biased region" description="Low complexity" evidence="3">
    <location>
        <begin position="89"/>
        <end position="125"/>
    </location>
</feature>
<dbReference type="InterPro" id="IPR000210">
    <property type="entry name" value="BTB/POZ_dom"/>
</dbReference>
<dbReference type="PANTHER" id="PTHR23110:SF98">
    <property type="entry name" value="PRE-LOLA-G, ISOFORM C-RELATED"/>
    <property type="match status" value="1"/>
</dbReference>
<dbReference type="PANTHER" id="PTHR23110">
    <property type="entry name" value="BTB DOMAIN TRANSCRIPTION FACTOR"/>
    <property type="match status" value="1"/>
</dbReference>
<feature type="region of interest" description="Disordered" evidence="3">
    <location>
        <begin position="422"/>
        <end position="485"/>
    </location>
</feature>
<evidence type="ECO:0000256" key="2">
    <source>
        <dbReference type="ARBA" id="ARBA00023242"/>
    </source>
</evidence>
<dbReference type="GO" id="GO:0006357">
    <property type="term" value="P:regulation of transcription by RNA polymerase II"/>
    <property type="evidence" value="ECO:0007669"/>
    <property type="project" value="TreeGrafter"/>
</dbReference>
<reference evidence="5" key="1">
    <citation type="journal article" date="2023" name="bioRxiv">
        <title>Scaffold-level genome assemblies of two parasitoid biocontrol wasps reveal the parthenogenesis mechanism and an associated novel virus.</title>
        <authorList>
            <person name="Inwood S."/>
            <person name="Skelly J."/>
            <person name="Guhlin J."/>
            <person name="Harrop T."/>
            <person name="Goldson S."/>
            <person name="Dearden P."/>
        </authorList>
    </citation>
    <scope>NUCLEOTIDE SEQUENCE</scope>
    <source>
        <strain evidence="5">Lincoln</strain>
        <tissue evidence="5">Whole body</tissue>
    </source>
</reference>
<dbReference type="InterPro" id="IPR051095">
    <property type="entry name" value="Dros_DevTransReg"/>
</dbReference>